<accession>X1U1W1</accession>
<reference evidence="1" key="1">
    <citation type="journal article" date="2014" name="Front. Microbiol.">
        <title>High frequency of phylogenetically diverse reductive dehalogenase-homologous genes in deep subseafloor sedimentary metagenomes.</title>
        <authorList>
            <person name="Kawai M."/>
            <person name="Futagami T."/>
            <person name="Toyoda A."/>
            <person name="Takaki Y."/>
            <person name="Nishi S."/>
            <person name="Hori S."/>
            <person name="Arai W."/>
            <person name="Tsubouchi T."/>
            <person name="Morono Y."/>
            <person name="Uchiyama I."/>
            <person name="Ito T."/>
            <person name="Fujiyama A."/>
            <person name="Inagaki F."/>
            <person name="Takami H."/>
        </authorList>
    </citation>
    <scope>NUCLEOTIDE SEQUENCE</scope>
    <source>
        <strain evidence="1">Expedition CK06-06</strain>
    </source>
</reference>
<dbReference type="AlphaFoldDB" id="X1U1W1"/>
<proteinExistence type="predicted"/>
<name>X1U1W1_9ZZZZ</name>
<protein>
    <submittedName>
        <fullName evidence="1">Uncharacterized protein</fullName>
    </submittedName>
</protein>
<gene>
    <name evidence="1" type="ORF">S12H4_52888</name>
</gene>
<sequence>MAKEWCLFNDECPFYLRPALATAIRILRETYCYGDPSECEILTRYICDNSIPENMLPVGAIST</sequence>
<dbReference type="EMBL" id="BARW01033601">
    <property type="protein sequence ID" value="GAJ11533.1"/>
    <property type="molecule type" value="Genomic_DNA"/>
</dbReference>
<evidence type="ECO:0000313" key="1">
    <source>
        <dbReference type="EMBL" id="GAJ11533.1"/>
    </source>
</evidence>
<comment type="caution">
    <text evidence="1">The sequence shown here is derived from an EMBL/GenBank/DDBJ whole genome shotgun (WGS) entry which is preliminary data.</text>
</comment>
<organism evidence="1">
    <name type="scientific">marine sediment metagenome</name>
    <dbReference type="NCBI Taxonomy" id="412755"/>
    <lineage>
        <taxon>unclassified sequences</taxon>
        <taxon>metagenomes</taxon>
        <taxon>ecological metagenomes</taxon>
    </lineage>
</organism>